<dbReference type="EMBL" id="JAJAGO010000007">
    <property type="protein sequence ID" value="MCT2591554.1"/>
    <property type="molecule type" value="Genomic_DNA"/>
</dbReference>
<dbReference type="InterPro" id="IPR046335">
    <property type="entry name" value="LacI/GalR-like_sensor"/>
</dbReference>
<keyword evidence="3" id="KW-0804">Transcription</keyword>
<comment type="caution">
    <text evidence="5">The sequence shown here is derived from an EMBL/GenBank/DDBJ whole genome shotgun (WGS) entry which is preliminary data.</text>
</comment>
<keyword evidence="1" id="KW-0805">Transcription regulation</keyword>
<dbReference type="Pfam" id="PF00356">
    <property type="entry name" value="LacI"/>
    <property type="match status" value="1"/>
</dbReference>
<reference evidence="5 6" key="1">
    <citation type="submission" date="2021-10" db="EMBL/GenBank/DDBJ databases">
        <title>Streptomyces gossypii sp. nov., isolated from soil collected from cotton field.</title>
        <authorList>
            <person name="Ge X."/>
            <person name="Chen X."/>
            <person name="Liu W."/>
        </authorList>
    </citation>
    <scope>NUCLEOTIDE SEQUENCE [LARGE SCALE GENOMIC DNA]</scope>
    <source>
        <strain evidence="5 6">N2-109</strain>
    </source>
</reference>
<dbReference type="Gene3D" id="1.10.260.40">
    <property type="entry name" value="lambda repressor-like DNA-binding domains"/>
    <property type="match status" value="1"/>
</dbReference>
<evidence type="ECO:0000313" key="5">
    <source>
        <dbReference type="EMBL" id="MCT2591554.1"/>
    </source>
</evidence>
<dbReference type="CDD" id="cd01392">
    <property type="entry name" value="HTH_LacI"/>
    <property type="match status" value="1"/>
</dbReference>
<evidence type="ECO:0000256" key="3">
    <source>
        <dbReference type="ARBA" id="ARBA00023163"/>
    </source>
</evidence>
<dbReference type="PANTHER" id="PTHR30146">
    <property type="entry name" value="LACI-RELATED TRANSCRIPTIONAL REPRESSOR"/>
    <property type="match status" value="1"/>
</dbReference>
<dbReference type="Proteomes" id="UP001156389">
    <property type="component" value="Unassembled WGS sequence"/>
</dbReference>
<sequence length="342" mass="37008">MTDSTAPAGAGKKRPTIWEVARLAGVSHQTVSRYLKGTTGMKPVTREKIDRAIAELDYQPDLIARSMRTRRSHRIAVVLPELTSFVPVPVLRGAAAAAHEAGYTTDVLGLEGDESRRAEGALALLESGRAEGLLSFAPLARLGAEAGGAPKPVLVYGEYDDNMRSRGQLADGRFTEEIIRHLAGLGHRCFLHVAGSPDWASARNRRDVYVDTIAKLGLESFGVVDGDWSVRSGYEAARDLPANSGVTAVFAANDYVAMGVLRGFQDRGVRVPEAISVFGWDNEQFTQYFSPTISTVSSDREELGRRAMLSLLALIDGRPQPAVHIDELFRLIPRGSSGPAPR</sequence>
<proteinExistence type="predicted"/>
<organism evidence="5 6">
    <name type="scientific">Streptomyces gossypii</name>
    <dbReference type="NCBI Taxonomy" id="2883101"/>
    <lineage>
        <taxon>Bacteria</taxon>
        <taxon>Bacillati</taxon>
        <taxon>Actinomycetota</taxon>
        <taxon>Actinomycetes</taxon>
        <taxon>Kitasatosporales</taxon>
        <taxon>Streptomycetaceae</taxon>
        <taxon>Streptomyces</taxon>
    </lineage>
</organism>
<evidence type="ECO:0000313" key="6">
    <source>
        <dbReference type="Proteomes" id="UP001156389"/>
    </source>
</evidence>
<evidence type="ECO:0000256" key="2">
    <source>
        <dbReference type="ARBA" id="ARBA00023125"/>
    </source>
</evidence>
<feature type="domain" description="HTH lacI-type" evidence="4">
    <location>
        <begin position="15"/>
        <end position="69"/>
    </location>
</feature>
<evidence type="ECO:0000256" key="1">
    <source>
        <dbReference type="ARBA" id="ARBA00023015"/>
    </source>
</evidence>
<gene>
    <name evidence="5" type="ORF">LHJ74_16890</name>
</gene>
<protein>
    <submittedName>
        <fullName evidence="5">LacI family transcriptional regulator</fullName>
    </submittedName>
</protein>
<name>A0ABT2JUI6_9ACTN</name>
<dbReference type="InterPro" id="IPR010982">
    <property type="entry name" value="Lambda_DNA-bd_dom_sf"/>
</dbReference>
<accession>A0ABT2JUI6</accession>
<dbReference type="Pfam" id="PF13377">
    <property type="entry name" value="Peripla_BP_3"/>
    <property type="match status" value="1"/>
</dbReference>
<dbReference type="RefSeq" id="WP_260218870.1">
    <property type="nucleotide sequence ID" value="NZ_JAJAGO010000007.1"/>
</dbReference>
<dbReference type="PROSITE" id="PS50932">
    <property type="entry name" value="HTH_LACI_2"/>
    <property type="match status" value="1"/>
</dbReference>
<dbReference type="InterPro" id="IPR000843">
    <property type="entry name" value="HTH_LacI"/>
</dbReference>
<dbReference type="Gene3D" id="3.40.50.2300">
    <property type="match status" value="2"/>
</dbReference>
<dbReference type="SUPFAM" id="SSF53822">
    <property type="entry name" value="Periplasmic binding protein-like I"/>
    <property type="match status" value="1"/>
</dbReference>
<dbReference type="PROSITE" id="PS00356">
    <property type="entry name" value="HTH_LACI_1"/>
    <property type="match status" value="1"/>
</dbReference>
<keyword evidence="2" id="KW-0238">DNA-binding</keyword>
<evidence type="ECO:0000259" key="4">
    <source>
        <dbReference type="PROSITE" id="PS50932"/>
    </source>
</evidence>
<dbReference type="SUPFAM" id="SSF47413">
    <property type="entry name" value="lambda repressor-like DNA-binding domains"/>
    <property type="match status" value="1"/>
</dbReference>
<keyword evidence="6" id="KW-1185">Reference proteome</keyword>
<dbReference type="SMART" id="SM00354">
    <property type="entry name" value="HTH_LACI"/>
    <property type="match status" value="1"/>
</dbReference>
<dbReference type="InterPro" id="IPR028082">
    <property type="entry name" value="Peripla_BP_I"/>
</dbReference>
<dbReference type="PANTHER" id="PTHR30146:SF109">
    <property type="entry name" value="HTH-TYPE TRANSCRIPTIONAL REGULATOR GALS"/>
    <property type="match status" value="1"/>
</dbReference>